<evidence type="ECO:0000259" key="2">
    <source>
        <dbReference type="Pfam" id="PF13439"/>
    </source>
</evidence>
<dbReference type="RefSeq" id="WP_326089389.1">
    <property type="nucleotide sequence ID" value="NZ_JARLKZ010000014.1"/>
</dbReference>
<dbReference type="Gene3D" id="3.40.50.2000">
    <property type="entry name" value="Glycogen Phosphorylase B"/>
    <property type="match status" value="2"/>
</dbReference>
<organism evidence="3 4">
    <name type="scientific">Paenibacillus dokdonensis</name>
    <dbReference type="NCBI Taxonomy" id="2567944"/>
    <lineage>
        <taxon>Bacteria</taxon>
        <taxon>Bacillati</taxon>
        <taxon>Bacillota</taxon>
        <taxon>Bacilli</taxon>
        <taxon>Bacillales</taxon>
        <taxon>Paenibacillaceae</taxon>
        <taxon>Paenibacillus</taxon>
    </lineage>
</organism>
<evidence type="ECO:0000313" key="4">
    <source>
        <dbReference type="Proteomes" id="UP001344632"/>
    </source>
</evidence>
<dbReference type="InterPro" id="IPR050194">
    <property type="entry name" value="Glycosyltransferase_grp1"/>
</dbReference>
<proteinExistence type="predicted"/>
<dbReference type="CDD" id="cd03801">
    <property type="entry name" value="GT4_PimA-like"/>
    <property type="match status" value="1"/>
</dbReference>
<dbReference type="SUPFAM" id="SSF53756">
    <property type="entry name" value="UDP-Glycosyltransferase/glycogen phosphorylase"/>
    <property type="match status" value="1"/>
</dbReference>
<keyword evidence="4" id="KW-1185">Reference proteome</keyword>
<feature type="domain" description="Glycosyltransferase subfamily 4-like N-terminal" evidence="2">
    <location>
        <begin position="14"/>
        <end position="208"/>
    </location>
</feature>
<dbReference type="PANTHER" id="PTHR45947">
    <property type="entry name" value="SULFOQUINOVOSYL TRANSFERASE SQD2"/>
    <property type="match status" value="1"/>
</dbReference>
<accession>A0ABU6GPR6</accession>
<dbReference type="Proteomes" id="UP001344632">
    <property type="component" value="Unassembled WGS sequence"/>
</dbReference>
<evidence type="ECO:0000259" key="1">
    <source>
        <dbReference type="Pfam" id="PF00534"/>
    </source>
</evidence>
<dbReference type="InterPro" id="IPR028098">
    <property type="entry name" value="Glyco_trans_4-like_N"/>
</dbReference>
<dbReference type="EMBL" id="JARLKZ010000014">
    <property type="protein sequence ID" value="MEC0241719.1"/>
    <property type="molecule type" value="Genomic_DNA"/>
</dbReference>
<sequence length="406" mass="46055">MKILLATYWLIPHVGGVWKYMLQIQQRLEAMGHQVDLLGNSPDYSKFHIINRGQELHKAALRPLLSAKLSAAHTPLLHRDPIINFYEEDRYNMELSAAYFGLGQYDVIHTQDIFAARALNRVKPAHVPLVVQVHGSVSGELHNHFRLNPQLGVQEHSPAWKYFNSIEYYGASSGQLTITSTEWQKHELVHDFGVQEQRIEVFQYGLNTIPFWQSAQLGTDMQKPPGKKVIIFPARLAFVKGIDVLISALGMLKYMRNDWVCWIVGEGEKREELQQQTAGLSLQDDVIFMGERRDIPALLMQSDIFVHSCIQDNQPFSVMEAQIAGLPACVSNAGGLPEMVEHDVTGLISPVKDPLTLAQHLNLLLENDKYRRKMGKNAAQWAKKHWSMDQMIARLLNAYERAASSL</sequence>
<dbReference type="Pfam" id="PF13439">
    <property type="entry name" value="Glyco_transf_4"/>
    <property type="match status" value="1"/>
</dbReference>
<gene>
    <name evidence="3" type="ORF">P4H66_18045</name>
</gene>
<evidence type="ECO:0000313" key="3">
    <source>
        <dbReference type="EMBL" id="MEC0241719.1"/>
    </source>
</evidence>
<reference evidence="3 4" key="1">
    <citation type="submission" date="2023-03" db="EMBL/GenBank/DDBJ databases">
        <title>Bacillus Genome Sequencing.</title>
        <authorList>
            <person name="Dunlap C."/>
        </authorList>
    </citation>
    <scope>NUCLEOTIDE SEQUENCE [LARGE SCALE GENOMIC DNA]</scope>
    <source>
        <strain evidence="3 4">BD-525</strain>
    </source>
</reference>
<protein>
    <submittedName>
        <fullName evidence="3">Glycosyltransferase family 4 protein</fullName>
    </submittedName>
</protein>
<dbReference type="Pfam" id="PF00534">
    <property type="entry name" value="Glycos_transf_1"/>
    <property type="match status" value="1"/>
</dbReference>
<dbReference type="InterPro" id="IPR001296">
    <property type="entry name" value="Glyco_trans_1"/>
</dbReference>
<dbReference type="PANTHER" id="PTHR45947:SF3">
    <property type="entry name" value="SULFOQUINOVOSYL TRANSFERASE SQD2"/>
    <property type="match status" value="1"/>
</dbReference>
<name>A0ABU6GPR6_9BACL</name>
<feature type="domain" description="Glycosyl transferase family 1" evidence="1">
    <location>
        <begin position="222"/>
        <end position="381"/>
    </location>
</feature>
<comment type="caution">
    <text evidence="3">The sequence shown here is derived from an EMBL/GenBank/DDBJ whole genome shotgun (WGS) entry which is preliminary data.</text>
</comment>